<sequence length="50" mass="5882">MYFVQKKETPTSGSPCYNKINPAATNCMLEVLKFVFFKKYYNNFLAFCKI</sequence>
<gene>
    <name evidence="1" type="ORF">RND71_021890</name>
</gene>
<comment type="caution">
    <text evidence="1">The sequence shown here is derived from an EMBL/GenBank/DDBJ whole genome shotgun (WGS) entry which is preliminary data.</text>
</comment>
<evidence type="ECO:0000313" key="2">
    <source>
        <dbReference type="Proteomes" id="UP001291623"/>
    </source>
</evidence>
<dbReference type="EMBL" id="JAVYJV010000011">
    <property type="protein sequence ID" value="KAK4359661.1"/>
    <property type="molecule type" value="Genomic_DNA"/>
</dbReference>
<dbReference type="Proteomes" id="UP001291623">
    <property type="component" value="Unassembled WGS sequence"/>
</dbReference>
<name>A0AAE1RZB3_9SOLA</name>
<accession>A0AAE1RZB3</accession>
<dbReference type="AlphaFoldDB" id="A0AAE1RZB3"/>
<evidence type="ECO:0000313" key="1">
    <source>
        <dbReference type="EMBL" id="KAK4359661.1"/>
    </source>
</evidence>
<keyword evidence="2" id="KW-1185">Reference proteome</keyword>
<proteinExistence type="predicted"/>
<organism evidence="1 2">
    <name type="scientific">Anisodus tanguticus</name>
    <dbReference type="NCBI Taxonomy" id="243964"/>
    <lineage>
        <taxon>Eukaryota</taxon>
        <taxon>Viridiplantae</taxon>
        <taxon>Streptophyta</taxon>
        <taxon>Embryophyta</taxon>
        <taxon>Tracheophyta</taxon>
        <taxon>Spermatophyta</taxon>
        <taxon>Magnoliopsida</taxon>
        <taxon>eudicotyledons</taxon>
        <taxon>Gunneridae</taxon>
        <taxon>Pentapetalae</taxon>
        <taxon>asterids</taxon>
        <taxon>lamiids</taxon>
        <taxon>Solanales</taxon>
        <taxon>Solanaceae</taxon>
        <taxon>Solanoideae</taxon>
        <taxon>Hyoscyameae</taxon>
        <taxon>Anisodus</taxon>
    </lineage>
</organism>
<protein>
    <submittedName>
        <fullName evidence="1">Uncharacterized protein</fullName>
    </submittedName>
</protein>
<reference evidence="1" key="1">
    <citation type="submission" date="2023-12" db="EMBL/GenBank/DDBJ databases">
        <title>Genome assembly of Anisodus tanguticus.</title>
        <authorList>
            <person name="Wang Y.-J."/>
        </authorList>
    </citation>
    <scope>NUCLEOTIDE SEQUENCE</scope>
    <source>
        <strain evidence="1">KB-2021</strain>
        <tissue evidence="1">Leaf</tissue>
    </source>
</reference>